<name>A0A2M9ZHM2_9LEPT</name>
<evidence type="ECO:0000313" key="13">
    <source>
        <dbReference type="EMBL" id="PJZ67826.1"/>
    </source>
</evidence>
<feature type="transmembrane region" description="Helical" evidence="12">
    <location>
        <begin position="164"/>
        <end position="185"/>
    </location>
</feature>
<keyword evidence="10" id="KW-1015">Disulfide bond</keyword>
<evidence type="ECO:0000256" key="5">
    <source>
        <dbReference type="ARBA" id="ARBA00022989"/>
    </source>
</evidence>
<keyword evidence="5 12" id="KW-1133">Transmembrane helix</keyword>
<keyword evidence="9 12" id="KW-0472">Membrane</keyword>
<dbReference type="GO" id="GO:0016020">
    <property type="term" value="C:membrane"/>
    <property type="evidence" value="ECO:0007669"/>
    <property type="project" value="UniProtKB-SubCell"/>
</dbReference>
<feature type="transmembrane region" description="Helical" evidence="12">
    <location>
        <begin position="253"/>
        <end position="273"/>
    </location>
</feature>
<feature type="transmembrane region" description="Helical" evidence="12">
    <location>
        <begin position="225"/>
        <end position="246"/>
    </location>
</feature>
<dbReference type="RefSeq" id="WP_100758236.1">
    <property type="nucleotide sequence ID" value="NZ_NPDT01000001.1"/>
</dbReference>
<gene>
    <name evidence="13" type="ORF">CH371_00915</name>
</gene>
<evidence type="ECO:0000256" key="11">
    <source>
        <dbReference type="ARBA" id="ARBA00023444"/>
    </source>
</evidence>
<evidence type="ECO:0000256" key="2">
    <source>
        <dbReference type="ARBA" id="ARBA00022475"/>
    </source>
</evidence>
<dbReference type="GO" id="GO:0046872">
    <property type="term" value="F:metal ion binding"/>
    <property type="evidence" value="ECO:0007669"/>
    <property type="project" value="UniProtKB-KW"/>
</dbReference>
<dbReference type="InterPro" id="IPR050450">
    <property type="entry name" value="COX15/CtaA_HemeA_synthase"/>
</dbReference>
<evidence type="ECO:0000256" key="3">
    <source>
        <dbReference type="ARBA" id="ARBA00022692"/>
    </source>
</evidence>
<dbReference type="Pfam" id="PF02628">
    <property type="entry name" value="COX15-CtaA"/>
    <property type="match status" value="2"/>
</dbReference>
<feature type="transmembrane region" description="Helical" evidence="12">
    <location>
        <begin position="125"/>
        <end position="144"/>
    </location>
</feature>
<dbReference type="GO" id="GO:0016491">
    <property type="term" value="F:oxidoreductase activity"/>
    <property type="evidence" value="ECO:0007669"/>
    <property type="project" value="UniProtKB-KW"/>
</dbReference>
<evidence type="ECO:0000256" key="8">
    <source>
        <dbReference type="ARBA" id="ARBA00023133"/>
    </source>
</evidence>
<comment type="pathway">
    <text evidence="11">Porphyrin-containing compound metabolism.</text>
</comment>
<feature type="transmembrane region" description="Helical" evidence="12">
    <location>
        <begin position="12"/>
        <end position="29"/>
    </location>
</feature>
<evidence type="ECO:0000313" key="14">
    <source>
        <dbReference type="Proteomes" id="UP000231912"/>
    </source>
</evidence>
<reference evidence="13 14" key="1">
    <citation type="submission" date="2017-07" db="EMBL/GenBank/DDBJ databases">
        <title>Leptospira spp. isolated from tropical soils.</title>
        <authorList>
            <person name="Thibeaux R."/>
            <person name="Iraola G."/>
            <person name="Ferres I."/>
            <person name="Bierque E."/>
            <person name="Girault D."/>
            <person name="Soupe-Gilbert M.-E."/>
            <person name="Picardeau M."/>
            <person name="Goarant C."/>
        </authorList>
    </citation>
    <scope>NUCLEOTIDE SEQUENCE [LARGE SCALE GENOMIC DNA]</scope>
    <source>
        <strain evidence="13 14">FH2-C-A2</strain>
    </source>
</reference>
<dbReference type="EMBL" id="NPDT01000001">
    <property type="protein sequence ID" value="PJZ67826.1"/>
    <property type="molecule type" value="Genomic_DNA"/>
</dbReference>
<feature type="transmembrane region" description="Helical" evidence="12">
    <location>
        <begin position="68"/>
        <end position="87"/>
    </location>
</feature>
<dbReference type="InterPro" id="IPR003780">
    <property type="entry name" value="COX15/CtaA_fam"/>
</dbReference>
<comment type="subcellular location">
    <subcellularLocation>
        <location evidence="1">Membrane</location>
        <topology evidence="1">Multi-pass membrane protein</topology>
    </subcellularLocation>
</comment>
<dbReference type="GO" id="GO:0006784">
    <property type="term" value="P:heme A biosynthetic process"/>
    <property type="evidence" value="ECO:0007669"/>
    <property type="project" value="InterPro"/>
</dbReference>
<evidence type="ECO:0000256" key="1">
    <source>
        <dbReference type="ARBA" id="ARBA00004141"/>
    </source>
</evidence>
<keyword evidence="3 12" id="KW-0812">Transmembrane</keyword>
<keyword evidence="7" id="KW-0408">Iron</keyword>
<keyword evidence="2" id="KW-1003">Cell membrane</keyword>
<evidence type="ECO:0000256" key="6">
    <source>
        <dbReference type="ARBA" id="ARBA00023002"/>
    </source>
</evidence>
<proteinExistence type="predicted"/>
<dbReference type="AlphaFoldDB" id="A0A2M9ZHM2"/>
<keyword evidence="6" id="KW-0560">Oxidoreductase</keyword>
<dbReference type="Proteomes" id="UP000231912">
    <property type="component" value="Unassembled WGS sequence"/>
</dbReference>
<evidence type="ECO:0000256" key="10">
    <source>
        <dbReference type="ARBA" id="ARBA00023157"/>
    </source>
</evidence>
<evidence type="ECO:0000256" key="4">
    <source>
        <dbReference type="ARBA" id="ARBA00022723"/>
    </source>
</evidence>
<dbReference type="PANTHER" id="PTHR35457:SF1">
    <property type="entry name" value="HEME A SYNTHASE"/>
    <property type="match status" value="1"/>
</dbReference>
<dbReference type="PANTHER" id="PTHR35457">
    <property type="entry name" value="HEME A SYNTHASE"/>
    <property type="match status" value="1"/>
</dbReference>
<keyword evidence="4" id="KW-0479">Metal-binding</keyword>
<sequence>MAATSYPHFRKFVYFLIVYSVLIFLNLLYGPLVRATDSGLACPDWPFCFGKVFPDFDFKIFMEVGHRYYSMTLGIILLTGTIWTAIVSELRRPFIGYFLAGILLIVSQAILGGLTVLWSLDAATVNLHLLNAILFLLCIVTATLKAKHLLDSQKGDGFLSAKSLLQTSQIPLLIAVLLVFFQIILGGRVSSNYAGLACLEFPTCNGEWLPSYPEPKIQIQVQHRLGAYLVTFYLLIVNLYGVLKGFSDKTKNYVRIAIVLLLMQIGLGILNVYAKLPKLVTAAHTGMAVLLFLSTYAIWVQRASELGKEKEA</sequence>
<evidence type="ECO:0000256" key="12">
    <source>
        <dbReference type="SAM" id="Phobius"/>
    </source>
</evidence>
<evidence type="ECO:0000256" key="9">
    <source>
        <dbReference type="ARBA" id="ARBA00023136"/>
    </source>
</evidence>
<comment type="caution">
    <text evidence="13">The sequence shown here is derived from an EMBL/GenBank/DDBJ whole genome shotgun (WGS) entry which is preliminary data.</text>
</comment>
<keyword evidence="8" id="KW-0350">Heme biosynthesis</keyword>
<protein>
    <submittedName>
        <fullName evidence="13">Cytochrome oxidase assembly protein</fullName>
    </submittedName>
</protein>
<evidence type="ECO:0000256" key="7">
    <source>
        <dbReference type="ARBA" id="ARBA00023004"/>
    </source>
</evidence>
<feature type="transmembrane region" description="Helical" evidence="12">
    <location>
        <begin position="279"/>
        <end position="300"/>
    </location>
</feature>
<accession>A0A2M9ZHM2</accession>
<feature type="transmembrane region" description="Helical" evidence="12">
    <location>
        <begin position="94"/>
        <end position="119"/>
    </location>
</feature>
<organism evidence="13 14">
    <name type="scientific">Leptospira wolffii</name>
    <dbReference type="NCBI Taxonomy" id="409998"/>
    <lineage>
        <taxon>Bacteria</taxon>
        <taxon>Pseudomonadati</taxon>
        <taxon>Spirochaetota</taxon>
        <taxon>Spirochaetia</taxon>
        <taxon>Leptospirales</taxon>
        <taxon>Leptospiraceae</taxon>
        <taxon>Leptospira</taxon>
    </lineage>
</organism>